<evidence type="ECO:0000259" key="7">
    <source>
        <dbReference type="Pfam" id="PF01975"/>
    </source>
</evidence>
<feature type="chain" id="PRO_5012349651" description="5'-nucleotidase" evidence="6">
    <location>
        <begin position="23"/>
        <end position="314"/>
    </location>
</feature>
<dbReference type="Pfam" id="PF01975">
    <property type="entry name" value="SurE"/>
    <property type="match status" value="1"/>
</dbReference>
<dbReference type="Proteomes" id="UP000193450">
    <property type="component" value="Chromosome"/>
</dbReference>
<reference evidence="8 9" key="1">
    <citation type="submission" date="2016-11" db="EMBL/GenBank/DDBJ databases">
        <title>Trade-off between light-utilization and light-protection in marine flavobacteria.</title>
        <authorList>
            <person name="Kumagai Y."/>
        </authorList>
    </citation>
    <scope>NUCLEOTIDE SEQUENCE [LARGE SCALE GENOMIC DNA]</scope>
    <source>
        <strain evidence="8 9">NBRC 107125</strain>
    </source>
</reference>
<feature type="signal peptide" evidence="6">
    <location>
        <begin position="1"/>
        <end position="22"/>
    </location>
</feature>
<keyword evidence="5" id="KW-0378">Hydrolase</keyword>
<name>A0A1X9NCY0_9GAMM</name>
<organism evidence="8 9">
    <name type="scientific">Oceanicoccus sagamiensis</name>
    <dbReference type="NCBI Taxonomy" id="716816"/>
    <lineage>
        <taxon>Bacteria</taxon>
        <taxon>Pseudomonadati</taxon>
        <taxon>Pseudomonadota</taxon>
        <taxon>Gammaproteobacteria</taxon>
        <taxon>Cellvibrionales</taxon>
        <taxon>Spongiibacteraceae</taxon>
        <taxon>Oceanicoccus</taxon>
    </lineage>
</organism>
<evidence type="ECO:0000256" key="6">
    <source>
        <dbReference type="SAM" id="SignalP"/>
    </source>
</evidence>
<proteinExistence type="inferred from homology"/>
<keyword evidence="4" id="KW-0479">Metal-binding</keyword>
<dbReference type="InterPro" id="IPR036523">
    <property type="entry name" value="SurE-like_sf"/>
</dbReference>
<dbReference type="GO" id="GO:0046872">
    <property type="term" value="F:metal ion binding"/>
    <property type="evidence" value="ECO:0007669"/>
    <property type="project" value="UniProtKB-KW"/>
</dbReference>
<evidence type="ECO:0000256" key="1">
    <source>
        <dbReference type="ARBA" id="ARBA00000815"/>
    </source>
</evidence>
<keyword evidence="9" id="KW-1185">Reference proteome</keyword>
<dbReference type="AlphaFoldDB" id="A0A1X9NCY0"/>
<evidence type="ECO:0000256" key="4">
    <source>
        <dbReference type="ARBA" id="ARBA00022723"/>
    </source>
</evidence>
<keyword evidence="6" id="KW-0732">Signal</keyword>
<dbReference type="RefSeq" id="WP_085758410.1">
    <property type="nucleotide sequence ID" value="NZ_CP019343.1"/>
</dbReference>
<accession>A0A1X9NCY0</accession>
<dbReference type="KEGG" id="osg:BST96_09145"/>
<dbReference type="STRING" id="716816.BST96_09145"/>
<comment type="similarity">
    <text evidence="2">Belongs to the SurE nucleotidase family.</text>
</comment>
<dbReference type="InterPro" id="IPR030048">
    <property type="entry name" value="SurE"/>
</dbReference>
<dbReference type="PANTHER" id="PTHR30457:SF0">
    <property type="entry name" value="PHOSPHATASE, PUTATIVE (AFU_ORTHOLOGUE AFUA_4G01070)-RELATED"/>
    <property type="match status" value="1"/>
</dbReference>
<evidence type="ECO:0000256" key="2">
    <source>
        <dbReference type="ARBA" id="ARBA00011062"/>
    </source>
</evidence>
<comment type="catalytic activity">
    <reaction evidence="1">
        <text>a ribonucleoside 5'-phosphate + H2O = a ribonucleoside + phosphate</text>
        <dbReference type="Rhea" id="RHEA:12484"/>
        <dbReference type="ChEBI" id="CHEBI:15377"/>
        <dbReference type="ChEBI" id="CHEBI:18254"/>
        <dbReference type="ChEBI" id="CHEBI:43474"/>
        <dbReference type="ChEBI" id="CHEBI:58043"/>
        <dbReference type="EC" id="3.1.3.5"/>
    </reaction>
</comment>
<dbReference type="OrthoDB" id="9780815at2"/>
<dbReference type="GO" id="GO:0008253">
    <property type="term" value="F:5'-nucleotidase activity"/>
    <property type="evidence" value="ECO:0007669"/>
    <property type="project" value="UniProtKB-EC"/>
</dbReference>
<evidence type="ECO:0000313" key="8">
    <source>
        <dbReference type="EMBL" id="ARN74272.1"/>
    </source>
</evidence>
<dbReference type="EMBL" id="CP019343">
    <property type="protein sequence ID" value="ARN74272.1"/>
    <property type="molecule type" value="Genomic_DNA"/>
</dbReference>
<evidence type="ECO:0000256" key="3">
    <source>
        <dbReference type="ARBA" id="ARBA00012643"/>
    </source>
</evidence>
<dbReference type="PANTHER" id="PTHR30457">
    <property type="entry name" value="5'-NUCLEOTIDASE SURE"/>
    <property type="match status" value="1"/>
</dbReference>
<protein>
    <recommendedName>
        <fullName evidence="3">5'-nucleotidase</fullName>
        <ecNumber evidence="3">3.1.3.5</ecNumber>
    </recommendedName>
</protein>
<dbReference type="Gene3D" id="3.40.1210.10">
    <property type="entry name" value="Survival protein SurE-like phosphatase/nucleotidase"/>
    <property type="match status" value="1"/>
</dbReference>
<dbReference type="InterPro" id="IPR002828">
    <property type="entry name" value="SurE-like_Pase/nucleotidase"/>
</dbReference>
<gene>
    <name evidence="8" type="ORF">BST96_09145</name>
</gene>
<feature type="domain" description="Survival protein SurE-like phosphatase/nucleotidase" evidence="7">
    <location>
        <begin position="25"/>
        <end position="232"/>
    </location>
</feature>
<evidence type="ECO:0000256" key="5">
    <source>
        <dbReference type="ARBA" id="ARBA00022801"/>
    </source>
</evidence>
<dbReference type="EC" id="3.1.3.5" evidence="3"/>
<evidence type="ECO:0000313" key="9">
    <source>
        <dbReference type="Proteomes" id="UP000193450"/>
    </source>
</evidence>
<sequence length="314" mass="32926">MNTSNVFSTVLIAAALAQPASALDILLTNDDGYDSTGVNALYDSLVAAGHHVTLVAPMTNQSGKSMSFNSGFGAEVAFQQLADPNQYFLEGTPVDTINAATSVLLADNLPDLVISGANHGQNVGPISNSSGTVGAALRALQMNIPAIAVSVGLGGQPEHYQAAAEFLVTVIDQLTVDEAAVLPWWCSYVPTHLLCSTAAGTINLPSRTGLNINYPSLSVEDIAGVAYTRVSTYSSIGFTFRGDPASGTLQTGITFGAATPTETEEYEDTRMLEKGFVTISPINPDLNADLQGQSMTRYKLGDLITEDEIFGPAR</sequence>
<dbReference type="SUPFAM" id="SSF64167">
    <property type="entry name" value="SurE-like"/>
    <property type="match status" value="1"/>
</dbReference>